<dbReference type="NCBIfam" id="TIGR00675">
    <property type="entry name" value="dcm"/>
    <property type="match status" value="1"/>
</dbReference>
<evidence type="ECO:0000256" key="8">
    <source>
        <dbReference type="RuleBase" id="RU000416"/>
    </source>
</evidence>
<evidence type="ECO:0000256" key="7">
    <source>
        <dbReference type="PROSITE-ProRule" id="PRU01016"/>
    </source>
</evidence>
<evidence type="ECO:0000256" key="6">
    <source>
        <dbReference type="ARBA" id="ARBA00042810"/>
    </source>
</evidence>
<evidence type="ECO:0000313" key="10">
    <source>
        <dbReference type="Proteomes" id="UP000288716"/>
    </source>
</evidence>
<keyword evidence="3 7" id="KW-0949">S-adenosyl-L-methionine</keyword>
<dbReference type="VEuPathDB" id="VectorBase:LDEU005648"/>
<dbReference type="GO" id="GO:0032259">
    <property type="term" value="P:methylation"/>
    <property type="evidence" value="ECO:0007669"/>
    <property type="project" value="UniProtKB-KW"/>
</dbReference>
<comment type="similarity">
    <text evidence="7 8">Belongs to the class I-like SAM-binding methyltransferase superfamily. C5-methyltransferase family.</text>
</comment>
<gene>
    <name evidence="9" type="ORF">B4U80_07634</name>
</gene>
<dbReference type="EC" id="2.1.1.204" evidence="4"/>
<comment type="caution">
    <text evidence="9">The sequence shown here is derived from an EMBL/GenBank/DDBJ whole genome shotgun (WGS) entry which is preliminary data.</text>
</comment>
<dbReference type="Gene3D" id="3.90.120.10">
    <property type="entry name" value="DNA Methylase, subunit A, domain 2"/>
    <property type="match status" value="1"/>
</dbReference>
<protein>
    <recommendedName>
        <fullName evidence="5">tRNA (cytosine(38)-C(5))-methyltransferase</fullName>
        <ecNumber evidence="4">2.1.1.204</ecNumber>
    </recommendedName>
    <alternativeName>
        <fullName evidence="6">DNA (cytosine-5)-methyltransferase-like protein 2</fullName>
    </alternativeName>
</protein>
<dbReference type="PANTHER" id="PTHR46098:SF1">
    <property type="entry name" value="TRNA (CYTOSINE(38)-C(5))-METHYLTRANSFERASE"/>
    <property type="match status" value="1"/>
</dbReference>
<organism evidence="9 10">
    <name type="scientific">Leptotrombidium deliense</name>
    <dbReference type="NCBI Taxonomy" id="299467"/>
    <lineage>
        <taxon>Eukaryota</taxon>
        <taxon>Metazoa</taxon>
        <taxon>Ecdysozoa</taxon>
        <taxon>Arthropoda</taxon>
        <taxon>Chelicerata</taxon>
        <taxon>Arachnida</taxon>
        <taxon>Acari</taxon>
        <taxon>Acariformes</taxon>
        <taxon>Trombidiformes</taxon>
        <taxon>Prostigmata</taxon>
        <taxon>Anystina</taxon>
        <taxon>Parasitengona</taxon>
        <taxon>Trombiculoidea</taxon>
        <taxon>Trombiculidae</taxon>
        <taxon>Leptotrombidium</taxon>
    </lineage>
</organism>
<keyword evidence="2 7" id="KW-0808">Transferase</keyword>
<evidence type="ECO:0000313" key="9">
    <source>
        <dbReference type="EMBL" id="RWS26391.1"/>
    </source>
</evidence>
<evidence type="ECO:0000256" key="5">
    <source>
        <dbReference type="ARBA" id="ARBA00039681"/>
    </source>
</evidence>
<reference evidence="9 10" key="1">
    <citation type="journal article" date="2018" name="Gigascience">
        <title>Genomes of trombidid mites reveal novel predicted allergens and laterally-transferred genes associated with secondary metabolism.</title>
        <authorList>
            <person name="Dong X."/>
            <person name="Chaisiri K."/>
            <person name="Xia D."/>
            <person name="Armstrong S.D."/>
            <person name="Fang Y."/>
            <person name="Donnelly M.J."/>
            <person name="Kadowaki T."/>
            <person name="McGarry J.W."/>
            <person name="Darby A.C."/>
            <person name="Makepeace B.L."/>
        </authorList>
    </citation>
    <scope>NUCLEOTIDE SEQUENCE [LARGE SCALE GENOMIC DNA]</scope>
    <source>
        <strain evidence="9">UoL-UT</strain>
    </source>
</reference>
<sequence>MTNFCSRCSSLVAQKSEPFNVLELYSGIGGMRYALQECGLQSLGLKVQFEAYDINTNANCVYEHNFGKSDLNQRNIVSLSAEEFDSVSIDLMTMSPPCQPFTRQGLKLDIEDCRSDSFVHVIEEVIPNMKLKPKHIFIENVKGFEESKARNMTIELLKRIGYDIKEFLLSPIDVGIPNSRLRYYMLAKLDSKICISDTETIHTSVPHLDLKQCCENCVNHYFPNIDGAKNEISFEKRTISDFIDPGLRNDEEKCNEYYLPDKLLNKYGTILDIVDYASDRSCCFTRGYGALVQGTGSVLKTNDRLSVSEVFAKIEKWTESETIEESERRIQILRTLKLRYFSPQEVSNLMSFPKSFSFPTNLTNRQKYKLLGNSVNISVISFLIKLLLLNFKQYCSHE</sequence>
<dbReference type="InterPro" id="IPR031303">
    <property type="entry name" value="C5_meth_CS"/>
</dbReference>
<evidence type="ECO:0000256" key="4">
    <source>
        <dbReference type="ARBA" id="ARBA00039081"/>
    </source>
</evidence>
<dbReference type="EMBL" id="NCKV01002797">
    <property type="protein sequence ID" value="RWS26391.1"/>
    <property type="molecule type" value="Genomic_DNA"/>
</dbReference>
<dbReference type="Gene3D" id="3.40.50.150">
    <property type="entry name" value="Vaccinia Virus protein VP39"/>
    <property type="match status" value="1"/>
</dbReference>
<dbReference type="Pfam" id="PF00145">
    <property type="entry name" value="DNA_methylase"/>
    <property type="match status" value="1"/>
</dbReference>
<keyword evidence="10" id="KW-1185">Reference proteome</keyword>
<dbReference type="InterPro" id="IPR029063">
    <property type="entry name" value="SAM-dependent_MTases_sf"/>
</dbReference>
<accession>A0A443SFV1</accession>
<dbReference type="PRINTS" id="PR00105">
    <property type="entry name" value="C5METTRFRASE"/>
</dbReference>
<dbReference type="GO" id="GO:0005634">
    <property type="term" value="C:nucleus"/>
    <property type="evidence" value="ECO:0007669"/>
    <property type="project" value="TreeGrafter"/>
</dbReference>
<dbReference type="Proteomes" id="UP000288716">
    <property type="component" value="Unassembled WGS sequence"/>
</dbReference>
<proteinExistence type="inferred from homology"/>
<evidence type="ECO:0000256" key="2">
    <source>
        <dbReference type="ARBA" id="ARBA00022679"/>
    </source>
</evidence>
<evidence type="ECO:0000256" key="3">
    <source>
        <dbReference type="ARBA" id="ARBA00022691"/>
    </source>
</evidence>
<dbReference type="InterPro" id="IPR050750">
    <property type="entry name" value="C5-MTase"/>
</dbReference>
<dbReference type="OrthoDB" id="414133at2759"/>
<dbReference type="InterPro" id="IPR001525">
    <property type="entry name" value="C5_MeTfrase"/>
</dbReference>
<dbReference type="STRING" id="299467.A0A443SFV1"/>
<dbReference type="AlphaFoldDB" id="A0A443SFV1"/>
<name>A0A443SFV1_9ACAR</name>
<dbReference type="PROSITE" id="PS51679">
    <property type="entry name" value="SAM_MT_C5"/>
    <property type="match status" value="1"/>
</dbReference>
<evidence type="ECO:0000256" key="1">
    <source>
        <dbReference type="ARBA" id="ARBA00022603"/>
    </source>
</evidence>
<feature type="active site" evidence="7">
    <location>
        <position position="98"/>
    </location>
</feature>
<dbReference type="GO" id="GO:0008168">
    <property type="term" value="F:methyltransferase activity"/>
    <property type="evidence" value="ECO:0007669"/>
    <property type="project" value="UniProtKB-KW"/>
</dbReference>
<dbReference type="PROSITE" id="PS00095">
    <property type="entry name" value="C5_MTASE_2"/>
    <property type="match status" value="1"/>
</dbReference>
<dbReference type="PANTHER" id="PTHR46098">
    <property type="entry name" value="TRNA (CYTOSINE(38)-C(5))-METHYLTRANSFERASE"/>
    <property type="match status" value="1"/>
</dbReference>
<keyword evidence="1 7" id="KW-0489">Methyltransferase</keyword>
<dbReference type="SUPFAM" id="SSF53335">
    <property type="entry name" value="S-adenosyl-L-methionine-dependent methyltransferases"/>
    <property type="match status" value="1"/>
</dbReference>